<keyword evidence="1" id="KW-0687">Ribonucleoprotein</keyword>
<dbReference type="EMBL" id="CM051397">
    <property type="protein sequence ID" value="KAJ4720381.1"/>
    <property type="molecule type" value="Genomic_DNA"/>
</dbReference>
<evidence type="ECO:0000313" key="1">
    <source>
        <dbReference type="EMBL" id="KAJ4720381.1"/>
    </source>
</evidence>
<reference evidence="1 2" key="1">
    <citation type="journal article" date="2023" name="Science">
        <title>Complex scaffold remodeling in plant triterpene biosynthesis.</title>
        <authorList>
            <person name="De La Pena R."/>
            <person name="Hodgson H."/>
            <person name="Liu J.C."/>
            <person name="Stephenson M.J."/>
            <person name="Martin A.C."/>
            <person name="Owen C."/>
            <person name="Harkess A."/>
            <person name="Leebens-Mack J."/>
            <person name="Jimenez L.E."/>
            <person name="Osbourn A."/>
            <person name="Sattely E.S."/>
        </authorList>
    </citation>
    <scope>NUCLEOTIDE SEQUENCE [LARGE SCALE GENOMIC DNA]</scope>
    <source>
        <strain evidence="2">cv. JPN11</strain>
        <tissue evidence="1">Leaf</tissue>
    </source>
</reference>
<keyword evidence="1" id="KW-0689">Ribosomal protein</keyword>
<accession>A0ACC1Y9F2</accession>
<protein>
    <submittedName>
        <fullName evidence="1">60S ribosomal protein L10</fullName>
    </submittedName>
</protein>
<organism evidence="1 2">
    <name type="scientific">Melia azedarach</name>
    <name type="common">Chinaberry tree</name>
    <dbReference type="NCBI Taxonomy" id="155640"/>
    <lineage>
        <taxon>Eukaryota</taxon>
        <taxon>Viridiplantae</taxon>
        <taxon>Streptophyta</taxon>
        <taxon>Embryophyta</taxon>
        <taxon>Tracheophyta</taxon>
        <taxon>Spermatophyta</taxon>
        <taxon>Magnoliopsida</taxon>
        <taxon>eudicotyledons</taxon>
        <taxon>Gunneridae</taxon>
        <taxon>Pentapetalae</taxon>
        <taxon>rosids</taxon>
        <taxon>malvids</taxon>
        <taxon>Sapindales</taxon>
        <taxon>Meliaceae</taxon>
        <taxon>Melia</taxon>
    </lineage>
</organism>
<proteinExistence type="predicted"/>
<dbReference type="Proteomes" id="UP001164539">
    <property type="component" value="Chromosome 4"/>
</dbReference>
<comment type="caution">
    <text evidence="1">The sequence shown here is derived from an EMBL/GenBank/DDBJ whole genome shotgun (WGS) entry which is preliminary data.</text>
</comment>
<gene>
    <name evidence="1" type="ORF">OWV82_008221</name>
</gene>
<keyword evidence="2" id="KW-1185">Reference proteome</keyword>
<sequence length="106" mass="12157">MGRSSMLSTDKNKPYQSQDTAEEFPILKSGYTNGNHHPQEAIRRAKFKYPGQQKIIVSRKWGFTKFGRADYGKWMQEDRIVPDSVNARLLGCHGPLADREPEEAFL</sequence>
<name>A0ACC1Y9F2_MELAZ</name>
<evidence type="ECO:0000313" key="2">
    <source>
        <dbReference type="Proteomes" id="UP001164539"/>
    </source>
</evidence>